<feature type="domain" description="ABM" evidence="1">
    <location>
        <begin position="10"/>
        <end position="74"/>
    </location>
</feature>
<evidence type="ECO:0000313" key="2">
    <source>
        <dbReference type="EMBL" id="GGA64485.1"/>
    </source>
</evidence>
<dbReference type="Pfam" id="PF03992">
    <property type="entry name" value="ABM"/>
    <property type="match status" value="1"/>
</dbReference>
<keyword evidence="3" id="KW-1185">Reference proteome</keyword>
<evidence type="ECO:0000259" key="1">
    <source>
        <dbReference type="Pfam" id="PF03992"/>
    </source>
</evidence>
<dbReference type="InterPro" id="IPR011008">
    <property type="entry name" value="Dimeric_a/b-barrel"/>
</dbReference>
<dbReference type="AlphaFoldDB" id="A0A916RRM3"/>
<dbReference type="EMBL" id="BMJB01000001">
    <property type="protein sequence ID" value="GGA64485.1"/>
    <property type="molecule type" value="Genomic_DNA"/>
</dbReference>
<gene>
    <name evidence="2" type="ORF">GCM10011507_15130</name>
</gene>
<dbReference type="SUPFAM" id="SSF54909">
    <property type="entry name" value="Dimeric alpha+beta barrel"/>
    <property type="match status" value="1"/>
</dbReference>
<name>A0A916RRM3_9BACT</name>
<reference evidence="2" key="2">
    <citation type="submission" date="2020-09" db="EMBL/GenBank/DDBJ databases">
        <authorList>
            <person name="Sun Q."/>
            <person name="Zhou Y."/>
        </authorList>
    </citation>
    <scope>NUCLEOTIDE SEQUENCE</scope>
    <source>
        <strain evidence="2">CGMCC 1.15447</strain>
    </source>
</reference>
<protein>
    <recommendedName>
        <fullName evidence="1">ABM domain-containing protein</fullName>
    </recommendedName>
</protein>
<dbReference type="Gene3D" id="3.30.70.100">
    <property type="match status" value="1"/>
</dbReference>
<proteinExistence type="predicted"/>
<accession>A0A916RRM3</accession>
<evidence type="ECO:0000313" key="3">
    <source>
        <dbReference type="Proteomes" id="UP000648801"/>
    </source>
</evidence>
<reference evidence="2" key="1">
    <citation type="journal article" date="2014" name="Int. J. Syst. Evol. Microbiol.">
        <title>Complete genome sequence of Corynebacterium casei LMG S-19264T (=DSM 44701T), isolated from a smear-ripened cheese.</title>
        <authorList>
            <consortium name="US DOE Joint Genome Institute (JGI-PGF)"/>
            <person name="Walter F."/>
            <person name="Albersmeier A."/>
            <person name="Kalinowski J."/>
            <person name="Ruckert C."/>
        </authorList>
    </citation>
    <scope>NUCLEOTIDE SEQUENCE</scope>
    <source>
        <strain evidence="2">CGMCC 1.15447</strain>
    </source>
</reference>
<comment type="caution">
    <text evidence="2">The sequence shown here is derived from an EMBL/GenBank/DDBJ whole genome shotgun (WGS) entry which is preliminary data.</text>
</comment>
<dbReference type="InterPro" id="IPR007138">
    <property type="entry name" value="ABM_dom"/>
</dbReference>
<dbReference type="RefSeq" id="WP_188758644.1">
    <property type="nucleotide sequence ID" value="NZ_BMJB01000001.1"/>
</dbReference>
<organism evidence="2 3">
    <name type="scientific">Edaphobacter acidisoli</name>
    <dbReference type="NCBI Taxonomy" id="2040573"/>
    <lineage>
        <taxon>Bacteria</taxon>
        <taxon>Pseudomonadati</taxon>
        <taxon>Acidobacteriota</taxon>
        <taxon>Terriglobia</taxon>
        <taxon>Terriglobales</taxon>
        <taxon>Acidobacteriaceae</taxon>
        <taxon>Edaphobacter</taxon>
    </lineage>
</organism>
<dbReference type="Proteomes" id="UP000648801">
    <property type="component" value="Unassembled WGS sequence"/>
</dbReference>
<sequence length="98" mass="11268">MNTTVSYLSTFRAKDGTEALMRLELQRLVSFTRREKSCVACDLFQLTTNKKIFVVQTVWSSRDVWMSRKGWEHHPAGPGLLDQCLQRPVEVVPIEEVA</sequence>